<keyword evidence="3" id="KW-1185">Reference proteome</keyword>
<dbReference type="PANTHER" id="PTHR13448:SF14">
    <property type="entry name" value="F26K24.17 PROTEIN"/>
    <property type="match status" value="1"/>
</dbReference>
<proteinExistence type="predicted"/>
<reference evidence="2 3" key="1">
    <citation type="submission" date="2022-03" db="EMBL/GenBank/DDBJ databases">
        <authorList>
            <person name="Nunn A."/>
            <person name="Chopra R."/>
            <person name="Nunn A."/>
            <person name="Contreras Garrido A."/>
        </authorList>
    </citation>
    <scope>NUCLEOTIDE SEQUENCE [LARGE SCALE GENOMIC DNA]</scope>
</reference>
<sequence>MPLLSDRIRKEQERQAYPGDGGGEPSVAITSLGGGVEQSSLPESSLDIVPETEPAETDFETAREEVPAFPQGTDFSHLKTAIRDELMMAYSGHRDALLCALHDCFESVLSGVSFQWGDIFKEPLSSKLYIVDSAFNRPTKWPDEAYQKSRVSTFFALATILRYSPHSLVVHLSSLEKLQRWYQKRGVGTIPLTVWMIAQVNQCDPLLNFEPLIPAHSMEMLLRLRFPASQEVSASKEATRVARIYKELKDVALEGKGKGERKIKGAQHSEEAIQQMFAVCLRLAREEGNPDLANEAASIAILSLKKKVGRWDSEQQFLFEKVVCWEHWYDICKENVQVSVALLKTLVENWKDHQIRPFIGHMFTLSLRIAGEEGDPVLLTKEATAVAIWSLNKFSVCWKLWDRLCEEDLEASKQFIRQIFTFSLRLAGKGNPDVAKEAAAISIWSLTENVVVCWKHWDNIYDENIEASAALLEMLVEKWKDYSVKLLSSPSDTLTLSETIKSFRVKNEQAIPERGAYACFYKVSDDGSFHKVADKSCKVILRRLISTRIMTAAVTAGVRVFGFF</sequence>
<organism evidence="2 3">
    <name type="scientific">Thlaspi arvense</name>
    <name type="common">Field penny-cress</name>
    <dbReference type="NCBI Taxonomy" id="13288"/>
    <lineage>
        <taxon>Eukaryota</taxon>
        <taxon>Viridiplantae</taxon>
        <taxon>Streptophyta</taxon>
        <taxon>Embryophyta</taxon>
        <taxon>Tracheophyta</taxon>
        <taxon>Spermatophyta</taxon>
        <taxon>Magnoliopsida</taxon>
        <taxon>eudicotyledons</taxon>
        <taxon>Gunneridae</taxon>
        <taxon>Pentapetalae</taxon>
        <taxon>rosids</taxon>
        <taxon>malvids</taxon>
        <taxon>Brassicales</taxon>
        <taxon>Brassicaceae</taxon>
        <taxon>Thlaspideae</taxon>
        <taxon>Thlaspi</taxon>
    </lineage>
</organism>
<dbReference type="PANTHER" id="PTHR13448">
    <property type="entry name" value="TRANSMEMBRANE PROTEIN 214"/>
    <property type="match status" value="1"/>
</dbReference>
<gene>
    <name evidence="2" type="ORF">TAV2_LOCUS3416</name>
</gene>
<accession>A0AAU9RE31</accession>
<evidence type="ECO:0000313" key="3">
    <source>
        <dbReference type="Proteomes" id="UP000836841"/>
    </source>
</evidence>
<evidence type="ECO:0000256" key="1">
    <source>
        <dbReference type="SAM" id="MobiDB-lite"/>
    </source>
</evidence>
<dbReference type="Proteomes" id="UP000836841">
    <property type="component" value="Chromosome 1"/>
</dbReference>
<dbReference type="GO" id="GO:0005794">
    <property type="term" value="C:Golgi apparatus"/>
    <property type="evidence" value="ECO:0007669"/>
    <property type="project" value="TreeGrafter"/>
</dbReference>
<name>A0AAU9RE31_THLAR</name>
<dbReference type="GO" id="GO:0005783">
    <property type="term" value="C:endoplasmic reticulum"/>
    <property type="evidence" value="ECO:0007669"/>
    <property type="project" value="TreeGrafter"/>
</dbReference>
<feature type="region of interest" description="Disordered" evidence="1">
    <location>
        <begin position="1"/>
        <end position="64"/>
    </location>
</feature>
<dbReference type="InterPro" id="IPR019308">
    <property type="entry name" value="TMEM214"/>
</dbReference>
<dbReference type="AlphaFoldDB" id="A0AAU9RE31"/>
<dbReference type="EMBL" id="OU466857">
    <property type="protein sequence ID" value="CAH2038414.1"/>
    <property type="molecule type" value="Genomic_DNA"/>
</dbReference>
<feature type="compositionally biased region" description="Basic and acidic residues" evidence="1">
    <location>
        <begin position="1"/>
        <end position="14"/>
    </location>
</feature>
<evidence type="ECO:0000313" key="2">
    <source>
        <dbReference type="EMBL" id="CAH2038414.1"/>
    </source>
</evidence>
<protein>
    <submittedName>
        <fullName evidence="2">Uncharacterized protein</fullName>
    </submittedName>
</protein>